<dbReference type="Proteomes" id="UP000288168">
    <property type="component" value="Unassembled WGS sequence"/>
</dbReference>
<gene>
    <name evidence="1" type="ORF">CEP54_007321</name>
</gene>
<protein>
    <submittedName>
        <fullName evidence="1">Uncharacterized protein</fullName>
    </submittedName>
</protein>
<reference evidence="1 2" key="1">
    <citation type="submission" date="2017-06" db="EMBL/GenBank/DDBJ databases">
        <title>Comparative genomic analysis of Ambrosia Fusariam Clade fungi.</title>
        <authorList>
            <person name="Stajich J.E."/>
            <person name="Carrillo J."/>
            <person name="Kijimoto T."/>
            <person name="Eskalen A."/>
            <person name="O'Donnell K."/>
            <person name="Kasson M."/>
        </authorList>
    </citation>
    <scope>NUCLEOTIDE SEQUENCE [LARGE SCALE GENOMIC DNA]</scope>
    <source>
        <strain evidence="1 2">NRRL62584</strain>
    </source>
</reference>
<sequence length="284" mass="33043">MPSPSDPPHPVDVMIKLLWSPPRGVKRQYNSRKHPDNFHLYRQWGFPIYRTYYGPKSDKHWNMLLDAMKQQTKLAFGFYEDDEDVDQGDVQRLKDLFHLDTHEDASILDGLDVQGIRALCQGQLEAFNEKPGMAGKLFRFVLLADESVFEDIEKGEFVIKAVSLKWDEGYEVGWGWMRIPTGYLLNLWEKLTRWEDDTEKALPFDGPEQDLDDYVWPGDLAIEPTGVCSEVRRLCFHYSGQRPDRTGGCFKLSSLAVFWLNHQCRAVTIIKNTFPTHHRIIFQC</sequence>
<proteinExistence type="predicted"/>
<dbReference type="EMBL" id="NKCI01000066">
    <property type="protein sequence ID" value="RSL59368.1"/>
    <property type="molecule type" value="Genomic_DNA"/>
</dbReference>
<comment type="caution">
    <text evidence="1">The sequence shown here is derived from an EMBL/GenBank/DDBJ whole genome shotgun (WGS) entry which is preliminary data.</text>
</comment>
<evidence type="ECO:0000313" key="2">
    <source>
        <dbReference type="Proteomes" id="UP000288168"/>
    </source>
</evidence>
<dbReference type="AlphaFoldDB" id="A0A428Q2A5"/>
<dbReference type="STRING" id="1325734.A0A428Q2A5"/>
<evidence type="ECO:0000313" key="1">
    <source>
        <dbReference type="EMBL" id="RSL59368.1"/>
    </source>
</evidence>
<accession>A0A428Q2A5</accession>
<keyword evidence="2" id="KW-1185">Reference proteome</keyword>
<name>A0A428Q2A5_9HYPO</name>
<organism evidence="1 2">
    <name type="scientific">Fusarium duplospermum</name>
    <dbReference type="NCBI Taxonomy" id="1325734"/>
    <lineage>
        <taxon>Eukaryota</taxon>
        <taxon>Fungi</taxon>
        <taxon>Dikarya</taxon>
        <taxon>Ascomycota</taxon>
        <taxon>Pezizomycotina</taxon>
        <taxon>Sordariomycetes</taxon>
        <taxon>Hypocreomycetidae</taxon>
        <taxon>Hypocreales</taxon>
        <taxon>Nectriaceae</taxon>
        <taxon>Fusarium</taxon>
        <taxon>Fusarium solani species complex</taxon>
    </lineage>
</organism>
<dbReference type="OrthoDB" id="6499973at2759"/>